<dbReference type="InterPro" id="IPR001633">
    <property type="entry name" value="EAL_dom"/>
</dbReference>
<evidence type="ECO:0000313" key="4">
    <source>
        <dbReference type="EMBL" id="MDF8332703.1"/>
    </source>
</evidence>
<dbReference type="PROSITE" id="PS50883">
    <property type="entry name" value="EAL"/>
    <property type="match status" value="1"/>
</dbReference>
<dbReference type="NCBIfam" id="TIGR00254">
    <property type="entry name" value="GGDEF"/>
    <property type="match status" value="1"/>
</dbReference>
<evidence type="ECO:0000313" key="5">
    <source>
        <dbReference type="Proteomes" id="UP001222770"/>
    </source>
</evidence>
<dbReference type="EMBL" id="JAROCY010000004">
    <property type="protein sequence ID" value="MDF8332703.1"/>
    <property type="molecule type" value="Genomic_DNA"/>
</dbReference>
<evidence type="ECO:0000259" key="2">
    <source>
        <dbReference type="PROSITE" id="PS50883"/>
    </source>
</evidence>
<dbReference type="InterPro" id="IPR000160">
    <property type="entry name" value="GGDEF_dom"/>
</dbReference>
<dbReference type="InterPro" id="IPR029787">
    <property type="entry name" value="Nucleotide_cyclase"/>
</dbReference>
<dbReference type="Pfam" id="PF00563">
    <property type="entry name" value="EAL"/>
    <property type="match status" value="1"/>
</dbReference>
<dbReference type="Gene3D" id="3.30.70.270">
    <property type="match status" value="1"/>
</dbReference>
<dbReference type="InterPro" id="IPR050706">
    <property type="entry name" value="Cyclic-di-GMP_PDE-like"/>
</dbReference>
<dbReference type="CDD" id="cd01948">
    <property type="entry name" value="EAL"/>
    <property type="match status" value="1"/>
</dbReference>
<accession>A0ABT6CHD8</accession>
<dbReference type="SUPFAM" id="SSF141868">
    <property type="entry name" value="EAL domain-like"/>
    <property type="match status" value="1"/>
</dbReference>
<dbReference type="Gene3D" id="3.20.20.450">
    <property type="entry name" value="EAL domain"/>
    <property type="match status" value="1"/>
</dbReference>
<feature type="transmembrane region" description="Helical" evidence="1">
    <location>
        <begin position="58"/>
        <end position="75"/>
    </location>
</feature>
<evidence type="ECO:0000259" key="3">
    <source>
        <dbReference type="PROSITE" id="PS50887"/>
    </source>
</evidence>
<feature type="domain" description="GGDEF" evidence="3">
    <location>
        <begin position="277"/>
        <end position="407"/>
    </location>
</feature>
<keyword evidence="5" id="KW-1185">Reference proteome</keyword>
<dbReference type="SMART" id="SM00267">
    <property type="entry name" value="GGDEF"/>
    <property type="match status" value="1"/>
</dbReference>
<protein>
    <submittedName>
        <fullName evidence="4">EAL domain-containing protein</fullName>
    </submittedName>
</protein>
<feature type="transmembrane region" description="Helical" evidence="1">
    <location>
        <begin position="81"/>
        <end position="101"/>
    </location>
</feature>
<dbReference type="PANTHER" id="PTHR33121:SF70">
    <property type="entry name" value="SIGNALING PROTEIN YKOW"/>
    <property type="match status" value="1"/>
</dbReference>
<feature type="transmembrane region" description="Helical" evidence="1">
    <location>
        <begin position="148"/>
        <end position="166"/>
    </location>
</feature>
<name>A0ABT6CHD8_9SPHN</name>
<keyword evidence="1" id="KW-0472">Membrane</keyword>
<dbReference type="PROSITE" id="PS50887">
    <property type="entry name" value="GGDEF"/>
    <property type="match status" value="1"/>
</dbReference>
<organism evidence="4 5">
    <name type="scientific">Novosphingobium cyanobacteriorum</name>
    <dbReference type="NCBI Taxonomy" id="3024215"/>
    <lineage>
        <taxon>Bacteria</taxon>
        <taxon>Pseudomonadati</taxon>
        <taxon>Pseudomonadota</taxon>
        <taxon>Alphaproteobacteria</taxon>
        <taxon>Sphingomonadales</taxon>
        <taxon>Sphingomonadaceae</taxon>
        <taxon>Novosphingobium</taxon>
    </lineage>
</organism>
<reference evidence="4 5" key="1">
    <citation type="submission" date="2023-03" db="EMBL/GenBank/DDBJ databases">
        <title>Novosphingobium cyanobacteriorum sp. nov., isolated from a eutrophic reservoir during the Microcystis bloom period.</title>
        <authorList>
            <person name="Kang M."/>
            <person name="Le V."/>
            <person name="Ko S.-R."/>
            <person name="Lee S.-A."/>
            <person name="Ahn C.-Y."/>
        </authorList>
    </citation>
    <scope>NUCLEOTIDE SEQUENCE [LARGE SCALE GENOMIC DNA]</scope>
    <source>
        <strain evidence="4 5">HBC54</strain>
    </source>
</reference>
<comment type="caution">
    <text evidence="4">The sequence shown here is derived from an EMBL/GenBank/DDBJ whole genome shotgun (WGS) entry which is preliminary data.</text>
</comment>
<feature type="transmembrane region" description="Helical" evidence="1">
    <location>
        <begin position="173"/>
        <end position="190"/>
    </location>
</feature>
<dbReference type="CDD" id="cd01949">
    <property type="entry name" value="GGDEF"/>
    <property type="match status" value="1"/>
</dbReference>
<dbReference type="SUPFAM" id="SSF55073">
    <property type="entry name" value="Nucleotide cyclase"/>
    <property type="match status" value="1"/>
</dbReference>
<keyword evidence="1" id="KW-1133">Transmembrane helix</keyword>
<dbReference type="InterPro" id="IPR043128">
    <property type="entry name" value="Rev_trsase/Diguanyl_cyclase"/>
</dbReference>
<proteinExistence type="predicted"/>
<sequence length="667" mass="72198">MDGNPIITTSRVRHLRLRGWLRRTVQGLSSGAGRAWTQRRGDDFTRAYVDSLSQRMPLLYLVVVFDLALLVARFRESAPPVLLAGGLGLACYAFARALYWLPHRVAKRAIERQRADLDSMALKAAISGIAFVGWTLALYGHGNADQRGLSQFVLAVTMFTGILGVGHAPRTSLALALVYSLPATAFFVWIGDPGAAYLALIQLGVSTILLFIVHGHHRDFVRLELSRQQLARRERQAAKLAAAHFRQATVDALTGGLNRRGILVRLEHALAETGARVRPWLALADLDGFKHVNDTYGHAAGDAVLRAVSTRIAESRGVLAHGRLGGDEFAILFDSAFDARAVLAACRRLSDAIRQPIGHHGATLRLCASIGVHRLGQESASACLERADAALYKAKAMGDGAVCLFGMEDERLLQQRIATTRRFNDCLLEDRLRLLYQPIFDQSEGRTVGFEALARWSPDGINWQSPASFLSMADATGRSGELTRLVLARALQECRPTSKGLLLAINLSPRDLMREGTVEALAAVVEAEGESSTAIILEVTERALLVDPVRAAAQLQRFRDAGFRLALDDFGAGWSGLSHLRDLPLDYVKLDRALAAALPDDPGARAVAGMIVALAWQLGIVCTAEGVETVSQAEAARALGIHLMQGYHFGYPEPAAIALAISDNAAA</sequence>
<keyword evidence="1" id="KW-0812">Transmembrane</keyword>
<feature type="transmembrane region" description="Helical" evidence="1">
    <location>
        <begin position="196"/>
        <end position="213"/>
    </location>
</feature>
<evidence type="ECO:0000256" key="1">
    <source>
        <dbReference type="SAM" id="Phobius"/>
    </source>
</evidence>
<dbReference type="PANTHER" id="PTHR33121">
    <property type="entry name" value="CYCLIC DI-GMP PHOSPHODIESTERASE PDEF"/>
    <property type="match status" value="1"/>
</dbReference>
<dbReference type="SMART" id="SM00052">
    <property type="entry name" value="EAL"/>
    <property type="match status" value="1"/>
</dbReference>
<dbReference type="InterPro" id="IPR035919">
    <property type="entry name" value="EAL_sf"/>
</dbReference>
<gene>
    <name evidence="4" type="ORF">POM99_05760</name>
</gene>
<dbReference type="Pfam" id="PF00990">
    <property type="entry name" value="GGDEF"/>
    <property type="match status" value="1"/>
</dbReference>
<dbReference type="RefSeq" id="WP_277275907.1">
    <property type="nucleotide sequence ID" value="NZ_JAROCY010000004.1"/>
</dbReference>
<dbReference type="Proteomes" id="UP001222770">
    <property type="component" value="Unassembled WGS sequence"/>
</dbReference>
<feature type="transmembrane region" description="Helical" evidence="1">
    <location>
        <begin position="121"/>
        <end position="142"/>
    </location>
</feature>
<feature type="domain" description="EAL" evidence="2">
    <location>
        <begin position="416"/>
        <end position="666"/>
    </location>
</feature>